<reference evidence="2" key="1">
    <citation type="journal article" date="2019" name="Int. J. Syst. Evol. Microbiol.">
        <title>The Global Catalogue of Microorganisms (GCM) 10K type strain sequencing project: providing services to taxonomists for standard genome sequencing and annotation.</title>
        <authorList>
            <consortium name="The Broad Institute Genomics Platform"/>
            <consortium name="The Broad Institute Genome Sequencing Center for Infectious Disease"/>
            <person name="Wu L."/>
            <person name="Ma J."/>
        </authorList>
    </citation>
    <scope>NUCLEOTIDE SEQUENCE [LARGE SCALE GENOMIC DNA]</scope>
    <source>
        <strain evidence="2">KCTC 12848</strain>
    </source>
</reference>
<dbReference type="InterPro" id="IPR031795">
    <property type="entry name" value="Zf-HC3"/>
</dbReference>
<dbReference type="Proteomes" id="UP001595833">
    <property type="component" value="Unassembled WGS sequence"/>
</dbReference>
<comment type="caution">
    <text evidence="1">The sequence shown here is derived from an EMBL/GenBank/DDBJ whole genome shotgun (WGS) entry which is preliminary data.</text>
</comment>
<dbReference type="RefSeq" id="WP_344041822.1">
    <property type="nucleotide sequence ID" value="NZ_BAAAKE010000030.1"/>
</dbReference>
<organism evidence="1 2">
    <name type="scientific">Saccharothrix xinjiangensis</name>
    <dbReference type="NCBI Taxonomy" id="204798"/>
    <lineage>
        <taxon>Bacteria</taxon>
        <taxon>Bacillati</taxon>
        <taxon>Actinomycetota</taxon>
        <taxon>Actinomycetes</taxon>
        <taxon>Pseudonocardiales</taxon>
        <taxon>Pseudonocardiaceae</taxon>
        <taxon>Saccharothrix</taxon>
    </lineage>
</organism>
<evidence type="ECO:0000313" key="2">
    <source>
        <dbReference type="Proteomes" id="UP001595833"/>
    </source>
</evidence>
<sequence length="102" mass="11241">MLVVEREPYRWFPHAGGRHAIPIDAGPGDTVLTACGEKAVLPRDGMPRLEHEPECAECDTRWRRQRGLPTREELLSGAIRRTCRAAGTAALSRRPVRTAGVG</sequence>
<protein>
    <submittedName>
        <fullName evidence="1">Zinc finger protein</fullName>
    </submittedName>
</protein>
<proteinExistence type="predicted"/>
<accession>A0ABV9XZI9</accession>
<evidence type="ECO:0000313" key="1">
    <source>
        <dbReference type="EMBL" id="MFC5055740.1"/>
    </source>
</evidence>
<gene>
    <name evidence="1" type="ORF">ACFPFM_18505</name>
</gene>
<name>A0ABV9XZI9_9PSEU</name>
<dbReference type="EMBL" id="JBHSJB010000017">
    <property type="protein sequence ID" value="MFC5055740.1"/>
    <property type="molecule type" value="Genomic_DNA"/>
</dbReference>
<dbReference type="Pfam" id="PF16827">
    <property type="entry name" value="zf-HC3"/>
    <property type="match status" value="1"/>
</dbReference>
<keyword evidence="2" id="KW-1185">Reference proteome</keyword>